<protein>
    <submittedName>
        <fullName evidence="2">Uncharacterized protein</fullName>
    </submittedName>
</protein>
<evidence type="ECO:0000313" key="2">
    <source>
        <dbReference type="EMBL" id="MBW0495771.1"/>
    </source>
</evidence>
<feature type="region of interest" description="Disordered" evidence="1">
    <location>
        <begin position="98"/>
        <end position="138"/>
    </location>
</feature>
<sequence>MDKDPHEWCLRQSKRIKAIDPKMRNYKLLTQMPGELEHEMKCRCNQDCTIDDNANTLQDVRKRTNIGKYYPYKSISFKEKQTFRVEIKDKHKSRIAEVKMKKNSCHNSPEEESQTEDSESDFMGDAIREHSDYDQDPIEEFLVEYQEETQIESQDIQLEAGMPQDTAKKKLV</sequence>
<organism evidence="2 3">
    <name type="scientific">Austropuccinia psidii MF-1</name>
    <dbReference type="NCBI Taxonomy" id="1389203"/>
    <lineage>
        <taxon>Eukaryota</taxon>
        <taxon>Fungi</taxon>
        <taxon>Dikarya</taxon>
        <taxon>Basidiomycota</taxon>
        <taxon>Pucciniomycotina</taxon>
        <taxon>Pucciniomycetes</taxon>
        <taxon>Pucciniales</taxon>
        <taxon>Sphaerophragmiaceae</taxon>
        <taxon>Austropuccinia</taxon>
    </lineage>
</organism>
<keyword evidence="3" id="KW-1185">Reference proteome</keyword>
<evidence type="ECO:0000313" key="3">
    <source>
        <dbReference type="Proteomes" id="UP000765509"/>
    </source>
</evidence>
<evidence type="ECO:0000256" key="1">
    <source>
        <dbReference type="SAM" id="MobiDB-lite"/>
    </source>
</evidence>
<dbReference type="EMBL" id="AVOT02013282">
    <property type="protein sequence ID" value="MBW0495771.1"/>
    <property type="molecule type" value="Genomic_DNA"/>
</dbReference>
<gene>
    <name evidence="2" type="ORF">O181_035486</name>
</gene>
<dbReference type="Proteomes" id="UP000765509">
    <property type="component" value="Unassembled WGS sequence"/>
</dbReference>
<feature type="compositionally biased region" description="Acidic residues" evidence="1">
    <location>
        <begin position="110"/>
        <end position="122"/>
    </location>
</feature>
<dbReference type="AlphaFoldDB" id="A0A9Q3D8D3"/>
<accession>A0A9Q3D8D3</accession>
<proteinExistence type="predicted"/>
<comment type="caution">
    <text evidence="2">The sequence shown here is derived from an EMBL/GenBank/DDBJ whole genome shotgun (WGS) entry which is preliminary data.</text>
</comment>
<reference evidence="2" key="1">
    <citation type="submission" date="2021-03" db="EMBL/GenBank/DDBJ databases">
        <title>Draft genome sequence of rust myrtle Austropuccinia psidii MF-1, a brazilian biotype.</title>
        <authorList>
            <person name="Quecine M.C."/>
            <person name="Pachon D.M.R."/>
            <person name="Bonatelli M.L."/>
            <person name="Correr F.H."/>
            <person name="Franceschini L.M."/>
            <person name="Leite T.F."/>
            <person name="Margarido G.R.A."/>
            <person name="Almeida C.A."/>
            <person name="Ferrarezi J.A."/>
            <person name="Labate C.A."/>
        </authorList>
    </citation>
    <scope>NUCLEOTIDE SEQUENCE</scope>
    <source>
        <strain evidence="2">MF-1</strain>
    </source>
</reference>
<name>A0A9Q3D8D3_9BASI</name>
<feature type="region of interest" description="Disordered" evidence="1">
    <location>
        <begin position="153"/>
        <end position="172"/>
    </location>
</feature>